<organism evidence="1 2">
    <name type="scientific">Paraburkholderia panacisoli</name>
    <dbReference type="NCBI Taxonomy" id="2603818"/>
    <lineage>
        <taxon>Bacteria</taxon>
        <taxon>Pseudomonadati</taxon>
        <taxon>Pseudomonadota</taxon>
        <taxon>Betaproteobacteria</taxon>
        <taxon>Burkholderiales</taxon>
        <taxon>Burkholderiaceae</taxon>
        <taxon>Paraburkholderia</taxon>
    </lineage>
</organism>
<dbReference type="Proteomes" id="UP000325273">
    <property type="component" value="Unassembled WGS sequence"/>
</dbReference>
<dbReference type="AlphaFoldDB" id="A0A5B0GM93"/>
<reference evidence="1 2" key="1">
    <citation type="submission" date="2019-08" db="EMBL/GenBank/DDBJ databases">
        <title>Paraburkholderia sp. DCY113.</title>
        <authorList>
            <person name="Kang J."/>
        </authorList>
    </citation>
    <scope>NUCLEOTIDE SEQUENCE [LARGE SCALE GENOMIC DNA]</scope>
    <source>
        <strain evidence="1 2">DCY113</strain>
    </source>
</reference>
<dbReference type="RefSeq" id="WP_149673890.1">
    <property type="nucleotide sequence ID" value="NZ_VTUZ01000028.1"/>
</dbReference>
<name>A0A5B0GM93_9BURK</name>
<evidence type="ECO:0000313" key="1">
    <source>
        <dbReference type="EMBL" id="KAA1004372.1"/>
    </source>
</evidence>
<keyword evidence="2" id="KW-1185">Reference proteome</keyword>
<proteinExistence type="predicted"/>
<protein>
    <submittedName>
        <fullName evidence="1">Uncharacterized protein</fullName>
    </submittedName>
</protein>
<comment type="caution">
    <text evidence="1">The sequence shown here is derived from an EMBL/GenBank/DDBJ whole genome shotgun (WGS) entry which is preliminary data.</text>
</comment>
<sequence length="72" mass="7771">MSSVFFVPAPEGPLPASPCNAGFTTFEMKSRIRANPDNAIIRRFRDKAAIRVATMALSFLHSSVQTASASID</sequence>
<evidence type="ECO:0000313" key="2">
    <source>
        <dbReference type="Proteomes" id="UP000325273"/>
    </source>
</evidence>
<gene>
    <name evidence="1" type="ORF">FVF58_32740</name>
</gene>
<accession>A0A5B0GM93</accession>
<dbReference type="EMBL" id="VTUZ01000028">
    <property type="protein sequence ID" value="KAA1004372.1"/>
    <property type="molecule type" value="Genomic_DNA"/>
</dbReference>